<reference evidence="1 2" key="1">
    <citation type="journal article" date="2021" name="Plant Biotechnol. J.">
        <title>Multi-omics assisted identification of the key and species-specific regulatory components of drought-tolerant mechanisms in Gossypium stocksii.</title>
        <authorList>
            <person name="Yu D."/>
            <person name="Ke L."/>
            <person name="Zhang D."/>
            <person name="Wu Y."/>
            <person name="Sun Y."/>
            <person name="Mei J."/>
            <person name="Sun J."/>
            <person name="Sun Y."/>
        </authorList>
    </citation>
    <scope>NUCLEOTIDE SEQUENCE [LARGE SCALE GENOMIC DNA]</scope>
    <source>
        <strain evidence="2">cv. E1</strain>
        <tissue evidence="1">Leaf</tissue>
    </source>
</reference>
<evidence type="ECO:0000313" key="2">
    <source>
        <dbReference type="Proteomes" id="UP000828251"/>
    </source>
</evidence>
<evidence type="ECO:0000313" key="1">
    <source>
        <dbReference type="EMBL" id="KAH1081983.1"/>
    </source>
</evidence>
<protein>
    <submittedName>
        <fullName evidence="1">Uncharacterized protein</fullName>
    </submittedName>
</protein>
<accession>A0A9D4A1L6</accession>
<keyword evidence="2" id="KW-1185">Reference proteome</keyword>
<dbReference type="EMBL" id="JAIQCV010000007">
    <property type="protein sequence ID" value="KAH1081983.1"/>
    <property type="molecule type" value="Genomic_DNA"/>
</dbReference>
<proteinExistence type="predicted"/>
<sequence length="168" mass="19684">MNCFRLPTTLCDEITRTVKNYWWINKGDKRYMYWTGWDRMRTPKFIPGLGFRELKLFNTALLRRQGWGLLRGKETLFSKATDSKYFRHGCFLESKFLPFYGEAYGLLKSCCKKEPDGGLEMESILRLKSMDGYPLMILPRCYRQPLTSIRMMKSASSLTKLTIDGGRT</sequence>
<gene>
    <name evidence="1" type="ORF">J1N35_021744</name>
</gene>
<name>A0A9D4A1L6_9ROSI</name>
<comment type="caution">
    <text evidence="1">The sequence shown here is derived from an EMBL/GenBank/DDBJ whole genome shotgun (WGS) entry which is preliminary data.</text>
</comment>
<dbReference type="AlphaFoldDB" id="A0A9D4A1L6"/>
<organism evidence="1 2">
    <name type="scientific">Gossypium stocksii</name>
    <dbReference type="NCBI Taxonomy" id="47602"/>
    <lineage>
        <taxon>Eukaryota</taxon>
        <taxon>Viridiplantae</taxon>
        <taxon>Streptophyta</taxon>
        <taxon>Embryophyta</taxon>
        <taxon>Tracheophyta</taxon>
        <taxon>Spermatophyta</taxon>
        <taxon>Magnoliopsida</taxon>
        <taxon>eudicotyledons</taxon>
        <taxon>Gunneridae</taxon>
        <taxon>Pentapetalae</taxon>
        <taxon>rosids</taxon>
        <taxon>malvids</taxon>
        <taxon>Malvales</taxon>
        <taxon>Malvaceae</taxon>
        <taxon>Malvoideae</taxon>
        <taxon>Gossypium</taxon>
    </lineage>
</organism>
<dbReference type="Proteomes" id="UP000828251">
    <property type="component" value="Unassembled WGS sequence"/>
</dbReference>